<dbReference type="Pfam" id="PF00294">
    <property type="entry name" value="PfkB"/>
    <property type="match status" value="1"/>
</dbReference>
<dbReference type="EMBL" id="JABZGT010000115">
    <property type="protein sequence ID" value="MBF4809111.1"/>
    <property type="molecule type" value="Genomic_DNA"/>
</dbReference>
<dbReference type="SUPFAM" id="SSF53613">
    <property type="entry name" value="Ribokinase-like"/>
    <property type="match status" value="1"/>
</dbReference>
<comment type="caution">
    <text evidence="2">The sequence shown here is derived from an EMBL/GenBank/DDBJ whole genome shotgun (WGS) entry which is preliminary data.</text>
</comment>
<name>A0A930VYY1_9ACTN</name>
<dbReference type="SUPFAM" id="SSF46785">
    <property type="entry name" value="Winged helix' DNA-binding domain"/>
    <property type="match status" value="1"/>
</dbReference>
<dbReference type="InterPro" id="IPR029056">
    <property type="entry name" value="Ribokinase-like"/>
</dbReference>
<protein>
    <submittedName>
        <fullName evidence="2">Winged helix-turn-helix transcriptional regulator</fullName>
    </submittedName>
</protein>
<evidence type="ECO:0000313" key="3">
    <source>
        <dbReference type="Proteomes" id="UP000772566"/>
    </source>
</evidence>
<dbReference type="Pfam" id="PF13412">
    <property type="entry name" value="HTH_24"/>
    <property type="match status" value="1"/>
</dbReference>
<feature type="non-terminal residue" evidence="2">
    <location>
        <position position="122"/>
    </location>
</feature>
<dbReference type="InterPro" id="IPR036390">
    <property type="entry name" value="WH_DNA-bd_sf"/>
</dbReference>
<proteinExistence type="predicted"/>
<dbReference type="Gene3D" id="1.10.10.10">
    <property type="entry name" value="Winged helix-like DNA-binding domain superfamily/Winged helix DNA-binding domain"/>
    <property type="match status" value="1"/>
</dbReference>
<organism evidence="2 3">
    <name type="scientific">Lancefieldella parvula</name>
    <dbReference type="NCBI Taxonomy" id="1382"/>
    <lineage>
        <taxon>Bacteria</taxon>
        <taxon>Bacillati</taxon>
        <taxon>Actinomycetota</taxon>
        <taxon>Coriobacteriia</taxon>
        <taxon>Coriobacteriales</taxon>
        <taxon>Atopobiaceae</taxon>
        <taxon>Lancefieldella</taxon>
    </lineage>
</organism>
<feature type="domain" description="Carbohydrate kinase PfkB" evidence="1">
    <location>
        <begin position="62"/>
        <end position="120"/>
    </location>
</feature>
<dbReference type="Proteomes" id="UP000772566">
    <property type="component" value="Unassembled WGS sequence"/>
</dbReference>
<dbReference type="InterPro" id="IPR036388">
    <property type="entry name" value="WH-like_DNA-bd_sf"/>
</dbReference>
<reference evidence="2" key="1">
    <citation type="submission" date="2020-04" db="EMBL/GenBank/DDBJ databases">
        <title>Deep metagenomics examines the oral microbiome during advanced dental caries in children, revealing novel taxa and co-occurrences with host molecules.</title>
        <authorList>
            <person name="Baker J.L."/>
            <person name="Morton J.T."/>
            <person name="Dinis M."/>
            <person name="Alvarez R."/>
            <person name="Tran N.C."/>
            <person name="Knight R."/>
            <person name="Edlund A."/>
        </authorList>
    </citation>
    <scope>NUCLEOTIDE SEQUENCE</scope>
    <source>
        <strain evidence="2">JCVI_22A_bin.2</strain>
    </source>
</reference>
<gene>
    <name evidence="2" type="ORF">HXK23_02640</name>
</gene>
<dbReference type="Gene3D" id="3.40.1190.20">
    <property type="match status" value="1"/>
</dbReference>
<sequence>MLTNREQMIFNWIKEQPSITQKEIAERAGISRSSVSVHISNLTAKGAILGRRYILSERPYFIVIGAANMDIAGRPDTSLVAGDSNPGKVTMSFGGVGRNVAHNLALLDSDVRLLTAFGEDYR</sequence>
<accession>A0A930VYY1</accession>
<dbReference type="AlphaFoldDB" id="A0A930VYY1"/>
<evidence type="ECO:0000259" key="1">
    <source>
        <dbReference type="Pfam" id="PF00294"/>
    </source>
</evidence>
<dbReference type="InterPro" id="IPR011611">
    <property type="entry name" value="PfkB_dom"/>
</dbReference>
<evidence type="ECO:0000313" key="2">
    <source>
        <dbReference type="EMBL" id="MBF4809111.1"/>
    </source>
</evidence>